<dbReference type="RefSeq" id="WP_190258569.1">
    <property type="nucleotide sequence ID" value="NZ_QFGA01000002.1"/>
</dbReference>
<name>A0A4Y7RA76_9FIRM</name>
<protein>
    <submittedName>
        <fullName evidence="2">Uncharacterized protein</fullName>
    </submittedName>
</protein>
<comment type="caution">
    <text evidence="2">The sequence shown here is derived from an EMBL/GenBank/DDBJ whole genome shotgun (WGS) entry which is preliminary data.</text>
</comment>
<proteinExistence type="predicted"/>
<keyword evidence="1" id="KW-0812">Transmembrane</keyword>
<dbReference type="EMBL" id="QFGA01000002">
    <property type="protein sequence ID" value="TEB05868.1"/>
    <property type="molecule type" value="Genomic_DNA"/>
</dbReference>
<accession>A0A4Y7RA76</accession>
<organism evidence="2 3">
    <name type="scientific">Pelotomaculum schinkii</name>
    <dbReference type="NCBI Taxonomy" id="78350"/>
    <lineage>
        <taxon>Bacteria</taxon>
        <taxon>Bacillati</taxon>
        <taxon>Bacillota</taxon>
        <taxon>Clostridia</taxon>
        <taxon>Eubacteriales</taxon>
        <taxon>Desulfotomaculaceae</taxon>
        <taxon>Pelotomaculum</taxon>
    </lineage>
</organism>
<keyword evidence="1" id="KW-0472">Membrane</keyword>
<feature type="transmembrane region" description="Helical" evidence="1">
    <location>
        <begin position="46"/>
        <end position="69"/>
    </location>
</feature>
<dbReference type="InterPro" id="IPR045919">
    <property type="entry name" value="DUF6338"/>
</dbReference>
<reference evidence="2 3" key="1">
    <citation type="journal article" date="2018" name="Environ. Microbiol.">
        <title>Novel energy conservation strategies and behaviour of Pelotomaculum schinkii driving syntrophic propionate catabolism.</title>
        <authorList>
            <person name="Hidalgo-Ahumada C.A.P."/>
            <person name="Nobu M.K."/>
            <person name="Narihiro T."/>
            <person name="Tamaki H."/>
            <person name="Liu W.T."/>
            <person name="Kamagata Y."/>
            <person name="Stams A.J.M."/>
            <person name="Imachi H."/>
            <person name="Sousa D.Z."/>
        </authorList>
    </citation>
    <scope>NUCLEOTIDE SEQUENCE [LARGE SCALE GENOMIC DNA]</scope>
    <source>
        <strain evidence="2 3">HH</strain>
    </source>
</reference>
<evidence type="ECO:0000313" key="3">
    <source>
        <dbReference type="Proteomes" id="UP000298324"/>
    </source>
</evidence>
<dbReference type="Pfam" id="PF19865">
    <property type="entry name" value="DUF6338"/>
    <property type="match status" value="1"/>
</dbReference>
<keyword evidence="1" id="KW-1133">Transmembrane helix</keyword>
<dbReference type="Proteomes" id="UP000298324">
    <property type="component" value="Unassembled WGS sequence"/>
</dbReference>
<feature type="transmembrane region" description="Helical" evidence="1">
    <location>
        <begin position="6"/>
        <end position="26"/>
    </location>
</feature>
<dbReference type="AlphaFoldDB" id="A0A4Y7RA76"/>
<gene>
    <name evidence="2" type="ORF">Psch_02910</name>
</gene>
<evidence type="ECO:0000256" key="1">
    <source>
        <dbReference type="SAM" id="Phobius"/>
    </source>
</evidence>
<evidence type="ECO:0000313" key="2">
    <source>
        <dbReference type="EMBL" id="TEB05868.1"/>
    </source>
</evidence>
<feature type="transmembrane region" description="Helical" evidence="1">
    <location>
        <begin position="81"/>
        <end position="109"/>
    </location>
</feature>
<sequence length="198" mass="22696">MAVINGLNNVLQIIVFLLPGFLTTLVRDALVVNRPKDSMERITESLSYSLILNILFNFVFSSSIFPVIYTDNTLQITSNMMLLYLVFLSILLGLFISLVINYDILYNLLRYLKITKKSSRISVWYDVFVSNPKKWLRVTLNDGTVLIGWADYYSDDPNNNEMFLADVSITEKEGDEREVKGPGVYVNGKQIKIIEFLD</sequence>
<keyword evidence="3" id="KW-1185">Reference proteome</keyword>